<dbReference type="Gene3D" id="1.25.40.10">
    <property type="entry name" value="Tetratricopeptide repeat domain"/>
    <property type="match status" value="1"/>
</dbReference>
<evidence type="ECO:0000313" key="1">
    <source>
        <dbReference type="EMBL" id="MDL5032599.1"/>
    </source>
</evidence>
<dbReference type="Proteomes" id="UP001238603">
    <property type="component" value="Unassembled WGS sequence"/>
</dbReference>
<dbReference type="EMBL" id="JASVDS010000003">
    <property type="protein sequence ID" value="MDL5032599.1"/>
    <property type="molecule type" value="Genomic_DNA"/>
</dbReference>
<dbReference type="RefSeq" id="WP_285982692.1">
    <property type="nucleotide sequence ID" value="NZ_JASVDS010000003.1"/>
</dbReference>
<sequence length="261" mass="28650">MSPKHLGLAALVVTGLTFVSWHWLDEREAARAEEAQARAKAEAAQRNAGLNTGLADLFRPLPASAAQAPGADASGQQVWMAAGQGGTTGSVPGMPPPDIQPETPQQRAEAEALRQLGYHIDQRYYQMTLATLRQAAEAGDRQALTHLAERYLFALDGKPQDPDFEAGYPYREAAREALRQAYVRGNLHAASIISESYLLEKRPLDAAAWNLVARRSGDTLSADWLLKTKDYQQLNDAQRSEATRMADSLWAELEARRQNKG</sequence>
<keyword evidence="2" id="KW-1185">Reference proteome</keyword>
<proteinExistence type="predicted"/>
<evidence type="ECO:0008006" key="3">
    <source>
        <dbReference type="Google" id="ProtNLM"/>
    </source>
</evidence>
<protein>
    <recommendedName>
        <fullName evidence="3">Sel1 repeat family protein</fullName>
    </recommendedName>
</protein>
<accession>A0ABT7LIB3</accession>
<evidence type="ECO:0000313" key="2">
    <source>
        <dbReference type="Proteomes" id="UP001238603"/>
    </source>
</evidence>
<reference evidence="1 2" key="1">
    <citation type="submission" date="2023-06" db="EMBL/GenBank/DDBJ databases">
        <title>Pelomonas sp. APW6 16S ribosomal RNA gene genome sequencing and assembly.</title>
        <authorList>
            <person name="Woo H."/>
        </authorList>
    </citation>
    <scope>NUCLEOTIDE SEQUENCE [LARGE SCALE GENOMIC DNA]</scope>
    <source>
        <strain evidence="1 2">APW6</strain>
    </source>
</reference>
<gene>
    <name evidence="1" type="ORF">QRD43_11860</name>
</gene>
<organism evidence="1 2">
    <name type="scientific">Roseateles subflavus</name>
    <dbReference type="NCBI Taxonomy" id="3053353"/>
    <lineage>
        <taxon>Bacteria</taxon>
        <taxon>Pseudomonadati</taxon>
        <taxon>Pseudomonadota</taxon>
        <taxon>Betaproteobacteria</taxon>
        <taxon>Burkholderiales</taxon>
        <taxon>Sphaerotilaceae</taxon>
        <taxon>Roseateles</taxon>
    </lineage>
</organism>
<dbReference type="InterPro" id="IPR011990">
    <property type="entry name" value="TPR-like_helical_dom_sf"/>
</dbReference>
<name>A0ABT7LIB3_9BURK</name>
<comment type="caution">
    <text evidence="1">The sequence shown here is derived from an EMBL/GenBank/DDBJ whole genome shotgun (WGS) entry which is preliminary data.</text>
</comment>